<organism evidence="1 2">
    <name type="scientific">Lactobacillus paragasseri</name>
    <dbReference type="NCBI Taxonomy" id="2107999"/>
    <lineage>
        <taxon>Bacteria</taxon>
        <taxon>Bacillati</taxon>
        <taxon>Bacillota</taxon>
        <taxon>Bacilli</taxon>
        <taxon>Lactobacillales</taxon>
        <taxon>Lactobacillaceae</taxon>
        <taxon>Lactobacillus</taxon>
    </lineage>
</organism>
<protein>
    <submittedName>
        <fullName evidence="1">Uncharacterized protein</fullName>
    </submittedName>
</protein>
<reference evidence="1 2" key="1">
    <citation type="journal article" date="2018" name="Int. J. Syst. Evol. Microbiol.">
        <title>Lactobacillus paragasseri sp. nov., a sister taxon of Lactobacillus gasseri, based on whole-genome sequence analyses.</title>
        <authorList>
            <person name="Tanizawa Y."/>
            <person name="Tada I."/>
            <person name="Kobayashi H."/>
            <person name="Endo A."/>
            <person name="Maeno S."/>
            <person name="Toyoda A."/>
            <person name="Arita M."/>
            <person name="Nakamura Y."/>
            <person name="Sakamoto M."/>
            <person name="Ohkuma M."/>
            <person name="Tohno M."/>
        </authorList>
    </citation>
    <scope>NUCLEOTIDE SEQUENCE [LARGE SCALE GENOMIC DNA]</scope>
    <source>
        <strain evidence="1 2">JCM 1130</strain>
    </source>
</reference>
<gene>
    <name evidence="1" type="ORF">LJCM1130_07530</name>
</gene>
<name>A0ABQ0N2J1_9LACO</name>
<dbReference type="EMBL" id="BEXG01000002">
    <property type="protein sequence ID" value="GBA81193.1"/>
    <property type="molecule type" value="Genomic_DNA"/>
</dbReference>
<accession>A0ABQ0N2J1</accession>
<comment type="caution">
    <text evidence="1">The sequence shown here is derived from an EMBL/GenBank/DDBJ whole genome shotgun (WGS) entry which is preliminary data.</text>
</comment>
<sequence length="55" mass="6846">MSIQYRRDKNAAKRFDSSESIKYGYYQYFCWCIKRKFKDKKLDNPGIIFYLNTFR</sequence>
<proteinExistence type="predicted"/>
<evidence type="ECO:0000313" key="2">
    <source>
        <dbReference type="Proteomes" id="UP000250714"/>
    </source>
</evidence>
<evidence type="ECO:0000313" key="1">
    <source>
        <dbReference type="EMBL" id="GBA81193.1"/>
    </source>
</evidence>
<keyword evidence="2" id="KW-1185">Reference proteome</keyword>
<dbReference type="Proteomes" id="UP000250714">
    <property type="component" value="Unassembled WGS sequence"/>
</dbReference>